<accession>A0A016S5R9</accession>
<proteinExistence type="predicted"/>
<name>A0A016S5R9_9BILA</name>
<protein>
    <submittedName>
        <fullName evidence="1">Uncharacterized protein</fullName>
    </submittedName>
</protein>
<evidence type="ECO:0000313" key="1">
    <source>
        <dbReference type="EMBL" id="EYB85549.1"/>
    </source>
</evidence>
<organism evidence="1 2">
    <name type="scientific">Ancylostoma ceylanicum</name>
    <dbReference type="NCBI Taxonomy" id="53326"/>
    <lineage>
        <taxon>Eukaryota</taxon>
        <taxon>Metazoa</taxon>
        <taxon>Ecdysozoa</taxon>
        <taxon>Nematoda</taxon>
        <taxon>Chromadorea</taxon>
        <taxon>Rhabditida</taxon>
        <taxon>Rhabditina</taxon>
        <taxon>Rhabditomorpha</taxon>
        <taxon>Strongyloidea</taxon>
        <taxon>Ancylostomatidae</taxon>
        <taxon>Ancylostomatinae</taxon>
        <taxon>Ancylostoma</taxon>
    </lineage>
</organism>
<dbReference type="Proteomes" id="UP000024635">
    <property type="component" value="Unassembled WGS sequence"/>
</dbReference>
<evidence type="ECO:0000313" key="2">
    <source>
        <dbReference type="Proteomes" id="UP000024635"/>
    </source>
</evidence>
<comment type="caution">
    <text evidence="1">The sequence shown here is derived from an EMBL/GenBank/DDBJ whole genome shotgun (WGS) entry which is preliminary data.</text>
</comment>
<keyword evidence="2" id="KW-1185">Reference proteome</keyword>
<reference evidence="2" key="1">
    <citation type="journal article" date="2015" name="Nat. Genet.">
        <title>The genome and transcriptome of the zoonotic hookworm Ancylostoma ceylanicum identify infection-specific gene families.</title>
        <authorList>
            <person name="Schwarz E.M."/>
            <person name="Hu Y."/>
            <person name="Antoshechkin I."/>
            <person name="Miller M.M."/>
            <person name="Sternberg P.W."/>
            <person name="Aroian R.V."/>
        </authorList>
    </citation>
    <scope>NUCLEOTIDE SEQUENCE</scope>
    <source>
        <strain evidence="2">HY135</strain>
    </source>
</reference>
<gene>
    <name evidence="1" type="primary">Acey_s0296.g1694</name>
    <name evidence="1" type="ORF">Y032_0296g1694</name>
</gene>
<dbReference type="AlphaFoldDB" id="A0A016S5R9"/>
<dbReference type="EMBL" id="JARK01001632">
    <property type="protein sequence ID" value="EYB85549.1"/>
    <property type="molecule type" value="Genomic_DNA"/>
</dbReference>
<sequence length="71" mass="7640">MNHRSNELTCAPISSAIAEIIAAGPLMKEVAVSGSAFHLPLEEYDPADTSRSCNHSGVEKWLTLSRNSAQQ</sequence>